<dbReference type="InterPro" id="IPR012902">
    <property type="entry name" value="N_methyl_site"/>
</dbReference>
<name>A0A1H2FST0_9BACT</name>
<dbReference type="SUPFAM" id="SSF54523">
    <property type="entry name" value="Pili subunits"/>
    <property type="match status" value="1"/>
</dbReference>
<dbReference type="NCBIfam" id="TIGR02532">
    <property type="entry name" value="IV_pilin_GFxxxE"/>
    <property type="match status" value="1"/>
</dbReference>
<dbReference type="RefSeq" id="WP_092232844.1">
    <property type="nucleotide sequence ID" value="NZ_FNLL01000004.1"/>
</dbReference>
<gene>
    <name evidence="2" type="ORF">SAMN04487931_104321</name>
</gene>
<dbReference type="Pfam" id="PF07963">
    <property type="entry name" value="N_methyl"/>
    <property type="match status" value="1"/>
</dbReference>
<dbReference type="EMBL" id="FNLL01000004">
    <property type="protein sequence ID" value="SDU10392.1"/>
    <property type="molecule type" value="Genomic_DNA"/>
</dbReference>
<protein>
    <submittedName>
        <fullName evidence="2">Type IV pilin N-term methylation site GFxxxE</fullName>
    </submittedName>
</protein>
<accession>A0A1H2FST0</accession>
<sequence length="131" mass="13545">MEKRNIIRNQKGFTLIEIIAVLVILGILAAVAVPKYLDLQTDAKAKAAVGQVAEMKGTLSIAWGKAMLNNGGTATITQVMTASGLGATQTIGTAPDIWTVTTSVAGNVVTIGVADRNGDTEYAASGTWTLP</sequence>
<reference evidence="3" key="1">
    <citation type="submission" date="2016-10" db="EMBL/GenBank/DDBJ databases">
        <authorList>
            <person name="Varghese N."/>
            <person name="Submissions S."/>
        </authorList>
    </citation>
    <scope>NUCLEOTIDE SEQUENCE [LARGE SCALE GENOMIC DNA]</scope>
    <source>
        <strain evidence="3">DSM 3384</strain>
    </source>
</reference>
<keyword evidence="1" id="KW-0472">Membrane</keyword>
<organism evidence="2 3">
    <name type="scientific">Desulfobacula phenolica</name>
    <dbReference type="NCBI Taxonomy" id="90732"/>
    <lineage>
        <taxon>Bacteria</taxon>
        <taxon>Pseudomonadati</taxon>
        <taxon>Thermodesulfobacteriota</taxon>
        <taxon>Desulfobacteria</taxon>
        <taxon>Desulfobacterales</taxon>
        <taxon>Desulfobacteraceae</taxon>
        <taxon>Desulfobacula</taxon>
    </lineage>
</organism>
<evidence type="ECO:0000256" key="1">
    <source>
        <dbReference type="SAM" id="Phobius"/>
    </source>
</evidence>
<keyword evidence="1" id="KW-0812">Transmembrane</keyword>
<dbReference type="Gene3D" id="3.30.700.10">
    <property type="entry name" value="Glycoprotein, Type 4 Pilin"/>
    <property type="match status" value="1"/>
</dbReference>
<keyword evidence="1" id="KW-1133">Transmembrane helix</keyword>
<keyword evidence="3" id="KW-1185">Reference proteome</keyword>
<evidence type="ECO:0000313" key="2">
    <source>
        <dbReference type="EMBL" id="SDU10392.1"/>
    </source>
</evidence>
<evidence type="ECO:0000313" key="3">
    <source>
        <dbReference type="Proteomes" id="UP000199608"/>
    </source>
</evidence>
<dbReference type="InterPro" id="IPR045584">
    <property type="entry name" value="Pilin-like"/>
</dbReference>
<dbReference type="PROSITE" id="PS00409">
    <property type="entry name" value="PROKAR_NTER_METHYL"/>
    <property type="match status" value="1"/>
</dbReference>
<proteinExistence type="predicted"/>
<feature type="transmembrane region" description="Helical" evidence="1">
    <location>
        <begin position="12"/>
        <end position="33"/>
    </location>
</feature>
<dbReference type="AlphaFoldDB" id="A0A1H2FST0"/>
<dbReference type="Proteomes" id="UP000199608">
    <property type="component" value="Unassembled WGS sequence"/>
</dbReference>